<organism evidence="2 3">
    <name type="scientific">Thermodesulfobacterium geofontis (strain OPF15)</name>
    <dbReference type="NCBI Taxonomy" id="795359"/>
    <lineage>
        <taxon>Bacteria</taxon>
        <taxon>Pseudomonadati</taxon>
        <taxon>Thermodesulfobacteriota</taxon>
        <taxon>Thermodesulfobacteria</taxon>
        <taxon>Thermodesulfobacteriales</taxon>
        <taxon>Thermodesulfobacteriaceae</taxon>
        <taxon>Thermodesulfobacterium</taxon>
    </lineage>
</organism>
<dbReference type="KEGG" id="top:TOPB45_1178"/>
<dbReference type="RefSeq" id="WP_013909964.1">
    <property type="nucleotide sequence ID" value="NC_015682.1"/>
</dbReference>
<dbReference type="OrthoDB" id="9810842at2"/>
<protein>
    <recommendedName>
        <fullName evidence="4">DUF2325 domain-containing protein</fullName>
    </recommendedName>
</protein>
<dbReference type="Proteomes" id="UP000006583">
    <property type="component" value="Chromosome"/>
</dbReference>
<evidence type="ECO:0000313" key="2">
    <source>
        <dbReference type="EMBL" id="AEH23266.1"/>
    </source>
</evidence>
<evidence type="ECO:0000256" key="1">
    <source>
        <dbReference type="ARBA" id="ARBA00007189"/>
    </source>
</evidence>
<keyword evidence="3" id="KW-1185">Reference proteome</keyword>
<dbReference type="PATRIC" id="fig|795359.3.peg.1192"/>
<name>F8C1U3_THEGP</name>
<comment type="similarity">
    <text evidence="1">Belongs to the UPF0751 family.</text>
</comment>
<sequence>MTVVVLGGHDRFKNQLEQYSKKIGVKLKFINKWCPYAFHTLNSADYIIVITGCVSHELVNLAKIIDKTKCIFCHKKGLCEIKKIIDEIKNSNKISIPIENEMQNKLQEGRCLERETK</sequence>
<dbReference type="eggNOG" id="ENOG5032QMZ">
    <property type="taxonomic scope" value="Bacteria"/>
</dbReference>
<proteinExistence type="inferred from homology"/>
<dbReference type="Pfam" id="PF10087">
    <property type="entry name" value="DUF2325"/>
    <property type="match status" value="1"/>
</dbReference>
<dbReference type="HOGENOM" id="CLU_168350_0_0_0"/>
<reference evidence="2 3" key="1">
    <citation type="journal article" date="2013" name="Genome Announc.">
        <title>Complete genome sequence of the hyperthermophilic sulfate-reducing bacterium Thermodesulfobacterium geofontis OPF15T.</title>
        <authorList>
            <person name="Elkins J.G."/>
            <person name="Hamilton-Brehm S.D."/>
            <person name="Lucas S."/>
            <person name="Han J."/>
            <person name="Lapidus A."/>
            <person name="Cheng J.F."/>
            <person name="Goodwin L.A."/>
            <person name="Pitluck S."/>
            <person name="Peters L."/>
            <person name="Mikhailova N."/>
            <person name="Davenport K.W."/>
            <person name="Detter J.C."/>
            <person name="Han C.S."/>
            <person name="Tapia R."/>
            <person name="Land M.L."/>
            <person name="Hauser L."/>
            <person name="Kyrpides N.C."/>
            <person name="Ivanova N.N."/>
            <person name="Pagani I."/>
            <person name="Bruce D."/>
            <person name="Woyke T."/>
            <person name="Cottingham R.W."/>
        </authorList>
    </citation>
    <scope>NUCLEOTIDE SEQUENCE [LARGE SCALE GENOMIC DNA]</scope>
    <source>
        <strain evidence="2 3">OPF15</strain>
    </source>
</reference>
<dbReference type="EMBL" id="CP002829">
    <property type="protein sequence ID" value="AEH23266.1"/>
    <property type="molecule type" value="Genomic_DNA"/>
</dbReference>
<evidence type="ECO:0008006" key="4">
    <source>
        <dbReference type="Google" id="ProtNLM"/>
    </source>
</evidence>
<accession>F8C1U3</accession>
<gene>
    <name evidence="2" type="ordered locus">TOPB45_1178</name>
</gene>
<evidence type="ECO:0000313" key="3">
    <source>
        <dbReference type="Proteomes" id="UP000006583"/>
    </source>
</evidence>
<dbReference type="AlphaFoldDB" id="F8C1U3"/>
<dbReference type="InterPro" id="IPR016772">
    <property type="entry name" value="UCP020408"/>
</dbReference>
<dbReference type="STRING" id="795359.TOPB45_1178"/>